<dbReference type="NCBIfam" id="TIGR02391">
    <property type="entry name" value="hypoth_ymh"/>
    <property type="match status" value="1"/>
</dbReference>
<reference evidence="2 3" key="1">
    <citation type="submission" date="2023-11" db="EMBL/GenBank/DDBJ databases">
        <title>Paucibacter sp. nov., isolated from fresh soil in Korea.</title>
        <authorList>
            <person name="Le N.T.T."/>
        </authorList>
    </citation>
    <scope>NUCLEOTIDE SEQUENCE [LARGE SCALE GENOMIC DNA]</scope>
    <source>
        <strain evidence="2 3">R3-3</strain>
    </source>
</reference>
<feature type="domain" description="Conserved hypothetical protein CHP02391" evidence="1">
    <location>
        <begin position="38"/>
        <end position="155"/>
    </location>
</feature>
<dbReference type="Pfam" id="PF09509">
    <property type="entry name" value="Hypoth_Ymh"/>
    <property type="match status" value="1"/>
</dbReference>
<dbReference type="EMBL" id="JAXCLA010000001">
    <property type="protein sequence ID" value="MDY0743388.1"/>
    <property type="molecule type" value="Genomic_DNA"/>
</dbReference>
<comment type="caution">
    <text evidence="2">The sequence shown here is derived from an EMBL/GenBank/DDBJ whole genome shotgun (WGS) entry which is preliminary data.</text>
</comment>
<dbReference type="RefSeq" id="WP_320421270.1">
    <property type="nucleotide sequence ID" value="NZ_JAXCLA010000001.1"/>
</dbReference>
<protein>
    <submittedName>
        <fullName evidence="2">TIGR02391 family protein</fullName>
    </submittedName>
</protein>
<evidence type="ECO:0000313" key="3">
    <source>
        <dbReference type="Proteomes" id="UP001285263"/>
    </source>
</evidence>
<organism evidence="2 3">
    <name type="scientific">Roseateles agri</name>
    <dbReference type="NCBI Taxonomy" id="3098619"/>
    <lineage>
        <taxon>Bacteria</taxon>
        <taxon>Pseudomonadati</taxon>
        <taxon>Pseudomonadota</taxon>
        <taxon>Betaproteobacteria</taxon>
        <taxon>Burkholderiales</taxon>
        <taxon>Sphaerotilaceae</taxon>
        <taxon>Roseateles</taxon>
    </lineage>
</organism>
<accession>A0ABU5DCG5</accession>
<gene>
    <name evidence="2" type="ORF">SNE35_02680</name>
</gene>
<dbReference type="Proteomes" id="UP001285263">
    <property type="component" value="Unassembled WGS sequence"/>
</dbReference>
<evidence type="ECO:0000313" key="2">
    <source>
        <dbReference type="EMBL" id="MDY0743388.1"/>
    </source>
</evidence>
<name>A0ABU5DCG5_9BURK</name>
<sequence length="161" mass="17711">MAIALELFEQVVRRTPAPEIADEVIGGGASAHPFELRNVHSGFPPKVRKLFDNGHGAEATFLAFKYVEKVVQKHANVAEIGEKLMMTVFNPDGPVLKLNGLASLSEKDEQRGYRFVFAGAVVAIRNPGGHEVELSDDPDVCLDHLTFASLLLRRLERSGYK</sequence>
<keyword evidence="3" id="KW-1185">Reference proteome</keyword>
<dbReference type="InterPro" id="IPR012654">
    <property type="entry name" value="CHP02391"/>
</dbReference>
<proteinExistence type="predicted"/>
<evidence type="ECO:0000259" key="1">
    <source>
        <dbReference type="Pfam" id="PF09509"/>
    </source>
</evidence>